<dbReference type="Gene3D" id="3.40.50.1820">
    <property type="entry name" value="alpha/beta hydrolase"/>
    <property type="match status" value="1"/>
</dbReference>
<evidence type="ECO:0000313" key="4">
    <source>
        <dbReference type="EMBL" id="OSJ34760.1"/>
    </source>
</evidence>
<evidence type="ECO:0000256" key="2">
    <source>
        <dbReference type="SAM" id="SignalP"/>
    </source>
</evidence>
<proteinExistence type="predicted"/>
<keyword evidence="2" id="KW-0732">Signal</keyword>
<organism evidence="4 5">
    <name type="scientific">Bradyrhizobium canariense</name>
    <dbReference type="NCBI Taxonomy" id="255045"/>
    <lineage>
        <taxon>Bacteria</taxon>
        <taxon>Pseudomonadati</taxon>
        <taxon>Pseudomonadota</taxon>
        <taxon>Alphaproteobacteria</taxon>
        <taxon>Hyphomicrobiales</taxon>
        <taxon>Nitrobacteraceae</taxon>
        <taxon>Bradyrhizobium</taxon>
    </lineage>
</organism>
<dbReference type="SUPFAM" id="SSF53474">
    <property type="entry name" value="alpha/beta-Hydrolases"/>
    <property type="match status" value="1"/>
</dbReference>
<dbReference type="PANTHER" id="PTHR22946:SF9">
    <property type="entry name" value="POLYKETIDE TRANSFERASE AF380"/>
    <property type="match status" value="1"/>
</dbReference>
<protein>
    <submittedName>
        <fullName evidence="4">Dienelactone hydrolase</fullName>
    </submittedName>
</protein>
<sequence>MKHRHPSIVWCLAAALSILVSSLAPGRADDNIRIQEEVWALPLPLPMFAYVARPVGGGPFPLAIMNHGVSLKPVDRSFFPLVEFRDAAKWFAKRGYLVVAPVGTGYGAAAIDIPEHGLYGPFFSKVGNCTNPNFHDAGRAVAQVDLWIIDYMVAEKRVLPRDVIVIGQSAGGWASIALSSANPPQVKAIITFAAGRGGRVDGKPNNNCAPDKLVEATADFGRTSRVPMLWFYIENDTFFGPALSKRMHEAFTGAGGRAEYHLMPPFGSEGHFFIGSPDTIPMWSPLVERFLDAQK</sequence>
<evidence type="ECO:0000256" key="1">
    <source>
        <dbReference type="ARBA" id="ARBA00022801"/>
    </source>
</evidence>
<comment type="caution">
    <text evidence="4">The sequence shown here is derived from an EMBL/GenBank/DDBJ whole genome shotgun (WGS) entry which is preliminary data.</text>
</comment>
<evidence type="ECO:0000313" key="5">
    <source>
        <dbReference type="Proteomes" id="UP000193884"/>
    </source>
</evidence>
<accession>A0ABX3XA57</accession>
<dbReference type="InterPro" id="IPR050261">
    <property type="entry name" value="FrsA_esterase"/>
</dbReference>
<feature type="signal peptide" evidence="2">
    <location>
        <begin position="1"/>
        <end position="26"/>
    </location>
</feature>
<dbReference type="Proteomes" id="UP000193884">
    <property type="component" value="Unassembled WGS sequence"/>
</dbReference>
<dbReference type="InterPro" id="IPR029058">
    <property type="entry name" value="AB_hydrolase_fold"/>
</dbReference>
<feature type="domain" description="Dienelactone hydrolase" evidence="3">
    <location>
        <begin position="84"/>
        <end position="262"/>
    </location>
</feature>
<keyword evidence="1 4" id="KW-0378">Hydrolase</keyword>
<dbReference type="PANTHER" id="PTHR22946">
    <property type="entry name" value="DIENELACTONE HYDROLASE DOMAIN-CONTAINING PROTEIN-RELATED"/>
    <property type="match status" value="1"/>
</dbReference>
<keyword evidence="5" id="KW-1185">Reference proteome</keyword>
<dbReference type="GO" id="GO:0016787">
    <property type="term" value="F:hydrolase activity"/>
    <property type="evidence" value="ECO:0007669"/>
    <property type="project" value="UniProtKB-KW"/>
</dbReference>
<dbReference type="Pfam" id="PF01738">
    <property type="entry name" value="DLH"/>
    <property type="match status" value="1"/>
</dbReference>
<name>A0ABX3XA57_9BRAD</name>
<dbReference type="InterPro" id="IPR002925">
    <property type="entry name" value="Dienelactn_hydro"/>
</dbReference>
<evidence type="ECO:0000259" key="3">
    <source>
        <dbReference type="Pfam" id="PF01738"/>
    </source>
</evidence>
<dbReference type="EMBL" id="NAFK01000119">
    <property type="protein sequence ID" value="OSJ34760.1"/>
    <property type="molecule type" value="Genomic_DNA"/>
</dbReference>
<dbReference type="RefSeq" id="WP_085383414.1">
    <property type="nucleotide sequence ID" value="NZ_NAEX01000179.1"/>
</dbReference>
<gene>
    <name evidence="4" type="ORF">BST63_03075</name>
</gene>
<reference evidence="4 5" key="1">
    <citation type="submission" date="2017-03" db="EMBL/GenBank/DDBJ databases">
        <title>Whole genome sequences of fourteen strains of Bradyrhizobium canariense and one strain of Bradyrhizobium japonicum isolated from Lupinus (Papilionoideae: Genisteae) species in Algeria.</title>
        <authorList>
            <person name="Crovadore J."/>
            <person name="Chekireb D."/>
            <person name="Brachmann A."/>
            <person name="Chablais R."/>
            <person name="Cochard B."/>
            <person name="Lefort F."/>
        </authorList>
    </citation>
    <scope>NUCLEOTIDE SEQUENCE [LARGE SCALE GENOMIC DNA]</scope>
    <source>
        <strain evidence="4 5">UBMAN05</strain>
    </source>
</reference>
<feature type="chain" id="PRO_5046365162" evidence="2">
    <location>
        <begin position="27"/>
        <end position="295"/>
    </location>
</feature>